<dbReference type="FunFam" id="3.40.640.10:FF:000053">
    <property type="entry name" value="Aminotransferase, class I"/>
    <property type="match status" value="1"/>
</dbReference>
<evidence type="ECO:0000256" key="3">
    <source>
        <dbReference type="ARBA" id="ARBA00011738"/>
    </source>
</evidence>
<organism evidence="8 9">
    <name type="scientific">Achromobacter aegrifaciens</name>
    <dbReference type="NCBI Taxonomy" id="1287736"/>
    <lineage>
        <taxon>Bacteria</taxon>
        <taxon>Pseudomonadati</taxon>
        <taxon>Pseudomonadota</taxon>
        <taxon>Betaproteobacteria</taxon>
        <taxon>Burkholderiales</taxon>
        <taxon>Alcaligenaceae</taxon>
        <taxon>Achromobacter</taxon>
    </lineage>
</organism>
<dbReference type="InterPro" id="IPR015421">
    <property type="entry name" value="PyrdxlP-dep_Trfase_major"/>
</dbReference>
<accession>A0AAD2J3I5</accession>
<dbReference type="Gene3D" id="3.40.640.10">
    <property type="entry name" value="Type I PLP-dependent aspartate aminotransferase-like (Major domain)"/>
    <property type="match status" value="1"/>
</dbReference>
<evidence type="ECO:0000256" key="5">
    <source>
        <dbReference type="ARBA" id="ARBA00022679"/>
    </source>
</evidence>
<comment type="similarity">
    <text evidence="2">Belongs to the class-I pyridoxal-phosphate-dependent aminotransferase family.</text>
</comment>
<name>A0AAD2J3I5_ACHAE</name>
<dbReference type="SUPFAM" id="SSF53383">
    <property type="entry name" value="PLP-dependent transferases"/>
    <property type="match status" value="1"/>
</dbReference>
<dbReference type="GO" id="GO:1901605">
    <property type="term" value="P:alpha-amino acid metabolic process"/>
    <property type="evidence" value="ECO:0007669"/>
    <property type="project" value="TreeGrafter"/>
</dbReference>
<sequence length="449" mass="48626">MQVILGLGAIKGAGPLPCGTIVFCRMFFPPGHPKGSTARIFLPFLIKKHSMDKPLEPAFSFSERAQQLTSSAIREILKVTERPEVISFAGGLPAPGGFPVEVVRAAFDKVLSTNGRAALQYGPTEGFAPLRQWVADDLNKAGASVAADQILIVSGSQQALDLLGKVLIDKDSKVLVEDPSYLGALQSFSLYQPNFVPVPTDEGGLIPEAITPELAEGARFLYALPNFQNPTGRTLSLERRIALVKRAAELNLTIVEDDPYGELRYAGEPQPGLIALAAEYGANVVRLGTFSKVLAPGLRLGYIAAARPLINKLVQAKQATDLHTPTLTQMAVYEIVKEGFLEEHLPNVREIYRAQGSCMLNAIKQEFPDTVTWTKPEGGMFIWLTLPEHIDSTKLLEKAIAQNVAFVPGAPFYCGAGKTNTLRLSFATVPEDKIRRGIAILGKLLKAEV</sequence>
<comment type="cofactor">
    <cofactor evidence="1">
        <name>pyridoxal 5'-phosphate</name>
        <dbReference type="ChEBI" id="CHEBI:597326"/>
    </cofactor>
</comment>
<evidence type="ECO:0000313" key="8">
    <source>
        <dbReference type="EMBL" id="CUJ57917.1"/>
    </source>
</evidence>
<dbReference type="InterPro" id="IPR004839">
    <property type="entry name" value="Aminotransferase_I/II_large"/>
</dbReference>
<gene>
    <name evidence="8" type="primary">lysN_2</name>
    <name evidence="8" type="ORF">ERS370000_04675</name>
</gene>
<evidence type="ECO:0000256" key="1">
    <source>
        <dbReference type="ARBA" id="ARBA00001933"/>
    </source>
</evidence>
<evidence type="ECO:0000256" key="2">
    <source>
        <dbReference type="ARBA" id="ARBA00007441"/>
    </source>
</evidence>
<dbReference type="GO" id="GO:0047536">
    <property type="term" value="F:2-aminoadipate transaminase activity"/>
    <property type="evidence" value="ECO:0007669"/>
    <property type="project" value="UniProtKB-EC"/>
</dbReference>
<dbReference type="Pfam" id="PF00155">
    <property type="entry name" value="Aminotran_1_2"/>
    <property type="match status" value="1"/>
</dbReference>
<dbReference type="PANTHER" id="PTHR42790">
    <property type="entry name" value="AMINOTRANSFERASE"/>
    <property type="match status" value="1"/>
</dbReference>
<proteinExistence type="inferred from homology"/>
<dbReference type="CDD" id="cd00609">
    <property type="entry name" value="AAT_like"/>
    <property type="match status" value="1"/>
</dbReference>
<dbReference type="InterPro" id="IPR015424">
    <property type="entry name" value="PyrdxlP-dep_Trfase"/>
</dbReference>
<evidence type="ECO:0000313" key="9">
    <source>
        <dbReference type="Proteomes" id="UP000044098"/>
    </source>
</evidence>
<reference evidence="8 9" key="1">
    <citation type="submission" date="2015-09" db="EMBL/GenBank/DDBJ databases">
        <authorList>
            <consortium name="Pathogen Informatics"/>
        </authorList>
    </citation>
    <scope>NUCLEOTIDE SEQUENCE [LARGE SCALE GENOMIC DNA]</scope>
    <source>
        <strain evidence="8 9">2789STDY5608625</strain>
    </source>
</reference>
<evidence type="ECO:0000256" key="6">
    <source>
        <dbReference type="ARBA" id="ARBA00022898"/>
    </source>
</evidence>
<dbReference type="InterPro" id="IPR050859">
    <property type="entry name" value="Class-I_PLP-dep_aminotransf"/>
</dbReference>
<dbReference type="GO" id="GO:0030170">
    <property type="term" value="F:pyridoxal phosphate binding"/>
    <property type="evidence" value="ECO:0007669"/>
    <property type="project" value="InterPro"/>
</dbReference>
<dbReference type="EMBL" id="CYTK01000008">
    <property type="protein sequence ID" value="CUJ57917.1"/>
    <property type="molecule type" value="Genomic_DNA"/>
</dbReference>
<keyword evidence="4 8" id="KW-0032">Aminotransferase</keyword>
<dbReference type="InterPro" id="IPR015422">
    <property type="entry name" value="PyrdxlP-dep_Trfase_small"/>
</dbReference>
<evidence type="ECO:0000259" key="7">
    <source>
        <dbReference type="Pfam" id="PF00155"/>
    </source>
</evidence>
<dbReference type="PANTHER" id="PTHR42790:SF19">
    <property type="entry name" value="KYNURENINE_ALPHA-AMINOADIPATE AMINOTRANSFERASE, MITOCHONDRIAL"/>
    <property type="match status" value="1"/>
</dbReference>
<feature type="domain" description="Aminotransferase class I/classII large" evidence="7">
    <location>
        <begin position="98"/>
        <end position="439"/>
    </location>
</feature>
<dbReference type="EC" id="2.6.1.39" evidence="8"/>
<dbReference type="Proteomes" id="UP000044098">
    <property type="component" value="Unassembled WGS sequence"/>
</dbReference>
<evidence type="ECO:0000256" key="4">
    <source>
        <dbReference type="ARBA" id="ARBA00022576"/>
    </source>
</evidence>
<comment type="caution">
    <text evidence="8">The sequence shown here is derived from an EMBL/GenBank/DDBJ whole genome shotgun (WGS) entry which is preliminary data.</text>
</comment>
<comment type="subunit">
    <text evidence="3">Homodimer.</text>
</comment>
<protein>
    <submittedName>
        <fullName evidence="8">2-aminoadipate transaminase</fullName>
        <ecNumber evidence="8">2.6.1.39</ecNumber>
    </submittedName>
</protein>
<keyword evidence="5 8" id="KW-0808">Transferase</keyword>
<dbReference type="Gene3D" id="3.90.1150.10">
    <property type="entry name" value="Aspartate Aminotransferase, domain 1"/>
    <property type="match status" value="1"/>
</dbReference>
<keyword evidence="6" id="KW-0663">Pyridoxal phosphate</keyword>
<dbReference type="AlphaFoldDB" id="A0AAD2J3I5"/>